<reference evidence="2" key="1">
    <citation type="journal article" date="2019" name="Int. J. Syst. Evol. Microbiol.">
        <title>The Global Catalogue of Microorganisms (GCM) 10K type strain sequencing project: providing services to taxonomists for standard genome sequencing and annotation.</title>
        <authorList>
            <consortium name="The Broad Institute Genomics Platform"/>
            <consortium name="The Broad Institute Genome Sequencing Center for Infectious Disease"/>
            <person name="Wu L."/>
            <person name="Ma J."/>
        </authorList>
    </citation>
    <scope>NUCLEOTIDE SEQUENCE [LARGE SCALE GENOMIC DNA]</scope>
    <source>
        <strain evidence="2">KCTC 12848</strain>
    </source>
</reference>
<evidence type="ECO:0000313" key="2">
    <source>
        <dbReference type="Proteomes" id="UP001597425"/>
    </source>
</evidence>
<gene>
    <name evidence="1" type="ORF">ACFSKX_01275</name>
</gene>
<dbReference type="RefSeq" id="WP_265721114.1">
    <property type="nucleotide sequence ID" value="NZ_JAPIVK010000008.1"/>
</dbReference>
<dbReference type="Proteomes" id="UP001597425">
    <property type="component" value="Unassembled WGS sequence"/>
</dbReference>
<sequence>MRKIRETGLDDLGQPVRRLVARGGEPCRDLLRGARPGEEIILASYCPFSLPGPYREYGPVFVLAQAGEDVGQPMELPVPQNSATDYWQMGAQLVVRAYSAAEDIVTAQLAGPEQIGEVVEGYFARDDIDFALLRFAAYGCYALRLDRALSR</sequence>
<keyword evidence="2" id="KW-1185">Reference proteome</keyword>
<comment type="caution">
    <text evidence="1">The sequence shown here is derived from an EMBL/GenBank/DDBJ whole genome shotgun (WGS) entry which is preliminary data.</text>
</comment>
<organism evidence="1 2">
    <name type="scientific">Microbulbifer halophilus</name>
    <dbReference type="NCBI Taxonomy" id="453963"/>
    <lineage>
        <taxon>Bacteria</taxon>
        <taxon>Pseudomonadati</taxon>
        <taxon>Pseudomonadota</taxon>
        <taxon>Gammaproteobacteria</taxon>
        <taxon>Cellvibrionales</taxon>
        <taxon>Microbulbiferaceae</taxon>
        <taxon>Microbulbifer</taxon>
    </lineage>
</organism>
<protein>
    <submittedName>
        <fullName evidence="1">DUF1203 domain-containing protein</fullName>
    </submittedName>
</protein>
<proteinExistence type="predicted"/>
<dbReference type="EMBL" id="JBHUJD010000001">
    <property type="protein sequence ID" value="MFD2309034.1"/>
    <property type="molecule type" value="Genomic_DNA"/>
</dbReference>
<dbReference type="InterPro" id="IPR009593">
    <property type="entry name" value="DUF1203"/>
</dbReference>
<accession>A0ABW5E7I0</accession>
<name>A0ABW5E7I0_9GAMM</name>
<dbReference type="Pfam" id="PF06718">
    <property type="entry name" value="DUF1203"/>
    <property type="match status" value="1"/>
</dbReference>
<evidence type="ECO:0000313" key="1">
    <source>
        <dbReference type="EMBL" id="MFD2309034.1"/>
    </source>
</evidence>
<dbReference type="PIRSF" id="PIRSF034110">
    <property type="entry name" value="DUF1203"/>
    <property type="match status" value="1"/>
</dbReference>